<organism evidence="2">
    <name type="scientific">Brassica campestris</name>
    <name type="common">Field mustard</name>
    <dbReference type="NCBI Taxonomy" id="3711"/>
    <lineage>
        <taxon>Eukaryota</taxon>
        <taxon>Viridiplantae</taxon>
        <taxon>Streptophyta</taxon>
        <taxon>Embryophyta</taxon>
        <taxon>Tracheophyta</taxon>
        <taxon>Spermatophyta</taxon>
        <taxon>Magnoliopsida</taxon>
        <taxon>eudicotyledons</taxon>
        <taxon>Gunneridae</taxon>
        <taxon>Pentapetalae</taxon>
        <taxon>rosids</taxon>
        <taxon>malvids</taxon>
        <taxon>Brassicales</taxon>
        <taxon>Brassicaceae</taxon>
        <taxon>Brassiceae</taxon>
        <taxon>Brassica</taxon>
    </lineage>
</organism>
<protein>
    <submittedName>
        <fullName evidence="1">Uncharacterized protein</fullName>
    </submittedName>
</protein>
<accession>A0A3P5Y9Z7</accession>
<gene>
    <name evidence="2" type="ORF">BRAA09T41830Z</name>
    <name evidence="1" type="ORF">BRAPAZ1V2_A09P77530.2</name>
</gene>
<dbReference type="Proteomes" id="UP000694005">
    <property type="component" value="Chromosome A09"/>
</dbReference>
<dbReference type="Gramene" id="A09p77530.2_BraZ1">
    <property type="protein sequence ID" value="A09p77530.2_BraZ1.CDS"/>
    <property type="gene ID" value="A09g77530.2_BraZ1"/>
</dbReference>
<proteinExistence type="predicted"/>
<sequence length="39" mass="4461">MELNIKGFVPSQKREFLGPFIELLTDDLSSFFSLTLLLT</sequence>
<evidence type="ECO:0000313" key="2">
    <source>
        <dbReference type="EMBL" id="VDC64219.1"/>
    </source>
</evidence>
<dbReference type="AlphaFoldDB" id="A0A3P5Y9Z7"/>
<dbReference type="EMBL" id="LS974625">
    <property type="protein sequence ID" value="CAG7867286.1"/>
    <property type="molecule type" value="Genomic_DNA"/>
</dbReference>
<name>A0A3P5Y9Z7_BRACM</name>
<evidence type="ECO:0000313" key="1">
    <source>
        <dbReference type="EMBL" id="CAG7867286.1"/>
    </source>
</evidence>
<dbReference type="EMBL" id="LR031568">
    <property type="protein sequence ID" value="VDC64219.1"/>
    <property type="molecule type" value="Genomic_DNA"/>
</dbReference>
<reference evidence="2" key="1">
    <citation type="submission" date="2018-11" db="EMBL/GenBank/DDBJ databases">
        <authorList>
            <consortium name="Genoscope - CEA"/>
            <person name="William W."/>
        </authorList>
    </citation>
    <scope>NUCLEOTIDE SEQUENCE</scope>
</reference>